<dbReference type="PANTHER" id="PTHR48079:SF6">
    <property type="entry name" value="NAD(P)-BINDING DOMAIN-CONTAINING PROTEIN-RELATED"/>
    <property type="match status" value="1"/>
</dbReference>
<dbReference type="InterPro" id="IPR036291">
    <property type="entry name" value="NAD(P)-bd_dom_sf"/>
</dbReference>
<feature type="region of interest" description="Disordered" evidence="1">
    <location>
        <begin position="116"/>
        <end position="135"/>
    </location>
</feature>
<dbReference type="Proteomes" id="UP000316598">
    <property type="component" value="Unassembled WGS sequence"/>
</dbReference>
<dbReference type="SUPFAM" id="SSF51735">
    <property type="entry name" value="NAD(P)-binding Rossmann-fold domains"/>
    <property type="match status" value="1"/>
</dbReference>
<sequence>MVIRTLIVGYGYLGQRVAKLCRDQGDHVFATTRSTDKFEAIADAGHIPVKLDWNIASDCRNLPTVDRILIAVSYDRGSNVDRETSMVVGLSRLLRYVPATTSLCYISTTGVYHQGGGQWVDESSPTRPQRDGGKAHLRAESLLRDRRTRSGKAGRYVILRLSGIYGPGRIPRAADVRAGHPIASPSEGYLNLIHVDDAALAVRSGWRYAETCDTGDSKTFVVSDDCPVVRSEFYEAIAHYYHAPPPKFIQPSDDAPVRFRSESNKRIWNRRMKRDLVSSLTYPTYREGLIDVLARTVLTGT</sequence>
<keyword evidence="4" id="KW-1185">Reference proteome</keyword>
<evidence type="ECO:0000259" key="2">
    <source>
        <dbReference type="Pfam" id="PF01370"/>
    </source>
</evidence>
<dbReference type="Pfam" id="PF01370">
    <property type="entry name" value="Epimerase"/>
    <property type="match status" value="1"/>
</dbReference>
<proteinExistence type="predicted"/>
<name>A0A5C5WGI6_9BACT</name>
<comment type="caution">
    <text evidence="3">The sequence shown here is derived from an EMBL/GenBank/DDBJ whole genome shotgun (WGS) entry which is preliminary data.</text>
</comment>
<evidence type="ECO:0000313" key="4">
    <source>
        <dbReference type="Proteomes" id="UP000316598"/>
    </source>
</evidence>
<dbReference type="InterPro" id="IPR001509">
    <property type="entry name" value="Epimerase_deHydtase"/>
</dbReference>
<dbReference type="GO" id="GO:0004029">
    <property type="term" value="F:aldehyde dehydrogenase (NAD+) activity"/>
    <property type="evidence" value="ECO:0007669"/>
    <property type="project" value="TreeGrafter"/>
</dbReference>
<dbReference type="OrthoDB" id="9808276at2"/>
<protein>
    <submittedName>
        <fullName evidence="3">NAD dependent epimerase/dehydratase family protein</fullName>
    </submittedName>
</protein>
<dbReference type="PANTHER" id="PTHR48079">
    <property type="entry name" value="PROTEIN YEEZ"/>
    <property type="match status" value="1"/>
</dbReference>
<feature type="domain" description="NAD-dependent epimerase/dehydratase" evidence="2">
    <location>
        <begin position="6"/>
        <end position="202"/>
    </location>
</feature>
<dbReference type="Gene3D" id="3.40.50.720">
    <property type="entry name" value="NAD(P)-binding Rossmann-like Domain"/>
    <property type="match status" value="1"/>
</dbReference>
<dbReference type="InterPro" id="IPR051783">
    <property type="entry name" value="NAD(P)-dependent_oxidoreduct"/>
</dbReference>
<evidence type="ECO:0000313" key="3">
    <source>
        <dbReference type="EMBL" id="TWT49770.1"/>
    </source>
</evidence>
<gene>
    <name evidence="3" type="ORF">Pla22_49720</name>
</gene>
<dbReference type="EMBL" id="SJPI01000003">
    <property type="protein sequence ID" value="TWT49770.1"/>
    <property type="molecule type" value="Genomic_DNA"/>
</dbReference>
<dbReference type="GO" id="GO:0005737">
    <property type="term" value="C:cytoplasm"/>
    <property type="evidence" value="ECO:0007669"/>
    <property type="project" value="TreeGrafter"/>
</dbReference>
<evidence type="ECO:0000256" key="1">
    <source>
        <dbReference type="SAM" id="MobiDB-lite"/>
    </source>
</evidence>
<dbReference type="AlphaFoldDB" id="A0A5C5WGI6"/>
<accession>A0A5C5WGI6</accession>
<reference evidence="3 4" key="1">
    <citation type="submission" date="2019-02" db="EMBL/GenBank/DDBJ databases">
        <title>Deep-cultivation of Planctomycetes and their phenomic and genomic characterization uncovers novel biology.</title>
        <authorList>
            <person name="Wiegand S."/>
            <person name="Jogler M."/>
            <person name="Boedeker C."/>
            <person name="Pinto D."/>
            <person name="Vollmers J."/>
            <person name="Rivas-Marin E."/>
            <person name="Kohn T."/>
            <person name="Peeters S.H."/>
            <person name="Heuer A."/>
            <person name="Rast P."/>
            <person name="Oberbeckmann S."/>
            <person name="Bunk B."/>
            <person name="Jeske O."/>
            <person name="Meyerdierks A."/>
            <person name="Storesund J.E."/>
            <person name="Kallscheuer N."/>
            <person name="Luecker S."/>
            <person name="Lage O.M."/>
            <person name="Pohl T."/>
            <person name="Merkel B.J."/>
            <person name="Hornburger P."/>
            <person name="Mueller R.-W."/>
            <person name="Bruemmer F."/>
            <person name="Labrenz M."/>
            <person name="Spormann A.M."/>
            <person name="Op Den Camp H."/>
            <person name="Overmann J."/>
            <person name="Amann R."/>
            <person name="Jetten M.S.M."/>
            <person name="Mascher T."/>
            <person name="Medema M.H."/>
            <person name="Devos D.P."/>
            <person name="Kaster A.-K."/>
            <person name="Ovreas L."/>
            <person name="Rohde M."/>
            <person name="Galperin M.Y."/>
            <person name="Jogler C."/>
        </authorList>
    </citation>
    <scope>NUCLEOTIDE SEQUENCE [LARGE SCALE GENOMIC DNA]</scope>
    <source>
        <strain evidence="3 4">Pla22</strain>
    </source>
</reference>
<organism evidence="3 4">
    <name type="scientific">Rubripirellula amarantea</name>
    <dbReference type="NCBI Taxonomy" id="2527999"/>
    <lineage>
        <taxon>Bacteria</taxon>
        <taxon>Pseudomonadati</taxon>
        <taxon>Planctomycetota</taxon>
        <taxon>Planctomycetia</taxon>
        <taxon>Pirellulales</taxon>
        <taxon>Pirellulaceae</taxon>
        <taxon>Rubripirellula</taxon>
    </lineage>
</organism>